<organism evidence="1 2">
    <name type="scientific">Catharanthus roseus</name>
    <name type="common">Madagascar periwinkle</name>
    <name type="synonym">Vinca rosea</name>
    <dbReference type="NCBI Taxonomy" id="4058"/>
    <lineage>
        <taxon>Eukaryota</taxon>
        <taxon>Viridiplantae</taxon>
        <taxon>Streptophyta</taxon>
        <taxon>Embryophyta</taxon>
        <taxon>Tracheophyta</taxon>
        <taxon>Spermatophyta</taxon>
        <taxon>Magnoliopsida</taxon>
        <taxon>eudicotyledons</taxon>
        <taxon>Gunneridae</taxon>
        <taxon>Pentapetalae</taxon>
        <taxon>asterids</taxon>
        <taxon>lamiids</taxon>
        <taxon>Gentianales</taxon>
        <taxon>Apocynaceae</taxon>
        <taxon>Rauvolfioideae</taxon>
        <taxon>Vinceae</taxon>
        <taxon>Catharanthinae</taxon>
        <taxon>Catharanthus</taxon>
    </lineage>
</organism>
<comment type="caution">
    <text evidence="1">The sequence shown here is derived from an EMBL/GenBank/DDBJ whole genome shotgun (WGS) entry which is preliminary data.</text>
</comment>
<sequence>MKFQFPVSNNEAAKEALCASSHMAKSLQLTHILVRSDSQVIVGQVIGEFEAKEDNMQKYLECVQQLSSEFSQILFGKESWEENMCADMLSKLSVREPTEEFKQFCEELGIEQSFTSVAYPHRNGDTKVTNSTTLQGLKKRLHVFKGSFIDKYLKHLDFEIEIGH</sequence>
<evidence type="ECO:0000313" key="1">
    <source>
        <dbReference type="EMBL" id="KAI5652597.1"/>
    </source>
</evidence>
<protein>
    <submittedName>
        <fullName evidence="1">Uncharacterized protein</fullName>
    </submittedName>
</protein>
<accession>A0ACB9ZWP8</accession>
<evidence type="ECO:0000313" key="2">
    <source>
        <dbReference type="Proteomes" id="UP001060085"/>
    </source>
</evidence>
<name>A0ACB9ZWP8_CATRO</name>
<proteinExistence type="predicted"/>
<keyword evidence="2" id="KW-1185">Reference proteome</keyword>
<gene>
    <name evidence="1" type="ORF">M9H77_29784</name>
</gene>
<dbReference type="EMBL" id="CM044707">
    <property type="protein sequence ID" value="KAI5652597.1"/>
    <property type="molecule type" value="Genomic_DNA"/>
</dbReference>
<reference evidence="2" key="1">
    <citation type="journal article" date="2023" name="Nat. Plants">
        <title>Single-cell RNA sequencing provides a high-resolution roadmap for understanding the multicellular compartmentation of specialized metabolism.</title>
        <authorList>
            <person name="Sun S."/>
            <person name="Shen X."/>
            <person name="Li Y."/>
            <person name="Li Y."/>
            <person name="Wang S."/>
            <person name="Li R."/>
            <person name="Zhang H."/>
            <person name="Shen G."/>
            <person name="Guo B."/>
            <person name="Wei J."/>
            <person name="Xu J."/>
            <person name="St-Pierre B."/>
            <person name="Chen S."/>
            <person name="Sun C."/>
        </authorList>
    </citation>
    <scope>NUCLEOTIDE SEQUENCE [LARGE SCALE GENOMIC DNA]</scope>
</reference>
<dbReference type="Proteomes" id="UP001060085">
    <property type="component" value="Linkage Group LG07"/>
</dbReference>